<reference evidence="2" key="1">
    <citation type="submission" date="2024-03" db="EMBL/GenBank/DDBJ databases">
        <title>Diverse circular DNA viruses in blood, oral, and fecal samples of captive lemurs.</title>
        <authorList>
            <person name="Paietta E.N."/>
            <person name="Kraberger S."/>
            <person name="Lund M.C."/>
            <person name="Custer J.M."/>
            <person name="Vargas K.M."/>
            <person name="Ehmke E.E."/>
            <person name="Yoder A.D."/>
            <person name="Varsani A."/>
        </authorList>
    </citation>
    <scope>NUCLEOTIDE SEQUENCE</scope>
    <source>
        <strain evidence="1">Duke_18_58</strain>
        <strain evidence="2">Duke_23FS_44</strain>
    </source>
</reference>
<evidence type="ECO:0000313" key="2">
    <source>
        <dbReference type="EMBL" id="XCD04496.1"/>
    </source>
</evidence>
<organism evidence="2">
    <name type="scientific">Dulem virus 186</name>
    <dbReference type="NCBI Taxonomy" id="3145663"/>
    <lineage>
        <taxon>Viruses</taxon>
        <taxon>Monodnaviria</taxon>
        <taxon>Sangervirae</taxon>
        <taxon>Phixviricota</taxon>
        <taxon>Malgrandaviricetes</taxon>
        <taxon>Petitvirales</taxon>
        <taxon>Microviridae</taxon>
        <taxon>Microvirus</taxon>
    </lineage>
</organism>
<dbReference type="EMBL" id="PP511350">
    <property type="protein sequence ID" value="XCD03381.1"/>
    <property type="molecule type" value="Genomic_DNA"/>
</dbReference>
<name>A0AAU8AYT7_9VIRU</name>
<evidence type="ECO:0000313" key="1">
    <source>
        <dbReference type="EMBL" id="XCD03381.1"/>
    </source>
</evidence>
<dbReference type="Pfam" id="PF20577">
    <property type="entry name" value="Phage_ORF5"/>
    <property type="match status" value="1"/>
</dbReference>
<dbReference type="EMBL" id="PP511467">
    <property type="protein sequence ID" value="XCD04496.1"/>
    <property type="molecule type" value="Genomic_DNA"/>
</dbReference>
<protein>
    <submittedName>
        <fullName evidence="2">Nonstructural protein</fullName>
    </submittedName>
</protein>
<accession>A0AAU8AYT7</accession>
<proteinExistence type="predicted"/>
<dbReference type="InterPro" id="IPR046781">
    <property type="entry name" value="Phage_ORF5"/>
</dbReference>
<sequence length="91" mass="10251">MTQTLYSIYDSVSQLHTAPAPFVNEATAIRSFANLVNNDDSPYAINYRDYSLFRIGEWKDCAGTVTPFPTPEFVISGRDVLQKGDEENVRD</sequence>